<dbReference type="EMBL" id="FMTT01000062">
    <property type="protein sequence ID" value="SCW83648.1"/>
    <property type="molecule type" value="Genomic_DNA"/>
</dbReference>
<dbReference type="AlphaFoldDB" id="A0A1G4TQL7"/>
<dbReference type="Proteomes" id="UP000198601">
    <property type="component" value="Unassembled WGS sequence"/>
</dbReference>
<gene>
    <name evidence="3" type="ORF">SAMN04487970_10627</name>
</gene>
<feature type="signal peptide" evidence="2">
    <location>
        <begin position="1"/>
        <end position="31"/>
    </location>
</feature>
<dbReference type="RefSeq" id="WP_143006996.1">
    <property type="nucleotide sequence ID" value="NZ_FMTT01000062.1"/>
</dbReference>
<evidence type="ECO:0000256" key="1">
    <source>
        <dbReference type="SAM" id="MobiDB-lite"/>
    </source>
</evidence>
<keyword evidence="4" id="KW-1185">Reference proteome</keyword>
<keyword evidence="2" id="KW-0732">Signal</keyword>
<feature type="chain" id="PRO_5011694709" evidence="2">
    <location>
        <begin position="32"/>
        <end position="254"/>
    </location>
</feature>
<feature type="region of interest" description="Disordered" evidence="1">
    <location>
        <begin position="37"/>
        <end position="57"/>
    </location>
</feature>
<proteinExistence type="predicted"/>
<protein>
    <submittedName>
        <fullName evidence="3">Uncharacterized protein</fullName>
    </submittedName>
</protein>
<feature type="region of interest" description="Disordered" evidence="1">
    <location>
        <begin position="231"/>
        <end position="254"/>
    </location>
</feature>
<evidence type="ECO:0000313" key="4">
    <source>
        <dbReference type="Proteomes" id="UP000198601"/>
    </source>
</evidence>
<name>A0A1G4TQL7_9BACL</name>
<evidence type="ECO:0000256" key="2">
    <source>
        <dbReference type="SAM" id="SignalP"/>
    </source>
</evidence>
<dbReference type="OrthoDB" id="2375390at2"/>
<organism evidence="3 4">
    <name type="scientific">Paenibacillus tianmuensis</name>
    <dbReference type="NCBI Taxonomy" id="624147"/>
    <lineage>
        <taxon>Bacteria</taxon>
        <taxon>Bacillati</taxon>
        <taxon>Bacillota</taxon>
        <taxon>Bacilli</taxon>
        <taxon>Bacillales</taxon>
        <taxon>Paenibacillaceae</taxon>
        <taxon>Paenibacillus</taxon>
    </lineage>
</organism>
<dbReference type="STRING" id="624147.SAMN04487970_10627"/>
<sequence length="254" mass="26864">MKTIGKKLMAGTIAAGFLLGGAGLYYSQAYAATTSTESGTNADSAQHGHGKFGKGGFDKKGFGREEQGFRGGVNILKETATLLNLDEKTLMDELKQNKTLAQVAQEKAGLTEDVLIQKLTDTETKAIDDAVSAGKITQNQADKRKSGLADHLKQAVTATKPQGQHGEKGERGAFGMMGNPENLTKILGITQQELTDAMKAGKSLAEIAQEKGISRDQLISQIKSNLDEAIGKFVDRKPGQRPAAPSADSTNSQG</sequence>
<evidence type="ECO:0000313" key="3">
    <source>
        <dbReference type="EMBL" id="SCW83648.1"/>
    </source>
</evidence>
<accession>A0A1G4TQL7</accession>
<reference evidence="4" key="1">
    <citation type="submission" date="2016-10" db="EMBL/GenBank/DDBJ databases">
        <authorList>
            <person name="Varghese N."/>
            <person name="Submissions S."/>
        </authorList>
    </citation>
    <scope>NUCLEOTIDE SEQUENCE [LARGE SCALE GENOMIC DNA]</scope>
    <source>
        <strain evidence="4">CGMCC 1.8946</strain>
    </source>
</reference>